<dbReference type="Pfam" id="PF13830">
    <property type="entry name" value="DUF4192"/>
    <property type="match status" value="1"/>
</dbReference>
<evidence type="ECO:0008006" key="4">
    <source>
        <dbReference type="Google" id="ProtNLM"/>
    </source>
</evidence>
<comment type="caution">
    <text evidence="2">The sequence shown here is derived from an EMBL/GenBank/DDBJ whole genome shotgun (WGS) entry which is preliminary data.</text>
</comment>
<dbReference type="RefSeq" id="WP_344682901.1">
    <property type="nucleotide sequence ID" value="NZ_BAAAVT010000002.1"/>
</dbReference>
<evidence type="ECO:0000313" key="2">
    <source>
        <dbReference type="EMBL" id="GAA3052809.1"/>
    </source>
</evidence>
<dbReference type="InterPro" id="IPR025447">
    <property type="entry name" value="DUF4192"/>
</dbReference>
<dbReference type="EMBL" id="BAAAVT010000002">
    <property type="protein sequence ID" value="GAA3052809.1"/>
    <property type="molecule type" value="Genomic_DNA"/>
</dbReference>
<organism evidence="2 3">
    <name type="scientific">Nesterenkonia aethiopica</name>
    <dbReference type="NCBI Taxonomy" id="269144"/>
    <lineage>
        <taxon>Bacteria</taxon>
        <taxon>Bacillati</taxon>
        <taxon>Actinomycetota</taxon>
        <taxon>Actinomycetes</taxon>
        <taxon>Micrococcales</taxon>
        <taxon>Micrococcaceae</taxon>
        <taxon>Nesterenkonia</taxon>
    </lineage>
</organism>
<proteinExistence type="predicted"/>
<evidence type="ECO:0000313" key="3">
    <source>
        <dbReference type="Proteomes" id="UP001500236"/>
    </source>
</evidence>
<name>A0ABP6LPX8_9MICC</name>
<protein>
    <recommendedName>
        <fullName evidence="4">DUF4192 family protein</fullName>
    </recommendedName>
</protein>
<reference evidence="3" key="1">
    <citation type="journal article" date="2019" name="Int. J. Syst. Evol. Microbiol.">
        <title>The Global Catalogue of Microorganisms (GCM) 10K type strain sequencing project: providing services to taxonomists for standard genome sequencing and annotation.</title>
        <authorList>
            <consortium name="The Broad Institute Genomics Platform"/>
            <consortium name="The Broad Institute Genome Sequencing Center for Infectious Disease"/>
            <person name="Wu L."/>
            <person name="Ma J."/>
        </authorList>
    </citation>
    <scope>NUCLEOTIDE SEQUENCE [LARGE SCALE GENOMIC DNA]</scope>
    <source>
        <strain evidence="3">JCM 14309</strain>
    </source>
</reference>
<evidence type="ECO:0000256" key="1">
    <source>
        <dbReference type="SAM" id="MobiDB-lite"/>
    </source>
</evidence>
<sequence>MSTPRIPQDDHTPSDAHPLPTDGAEQQVITVSGPEDAVALVHHTLGFLPEDSLVVMGLHAGRTGAHLRIDLSAGVDHPDRLAQWVGRHLLGPEVTPAPDGAVIFLFTDEEPAPPTWEDPALRPWAALHASLCSALRQDHCLQIVQTWWIGGGWIRDYDCLDPRCCPFPGTRLERAESSVVAAHMAVRGRVPRQPSQLVEDFLEAGAPPEGDHVAEVDLEAMDMSLRLADVPAVTQALLTWDEVIQEQALEGAVTDVAHLTDDGAAEGAVPSGASWTGRFCDRLAPLVAVLESPDLAEAVLALAADGPESVAVAVEALGLAEREGLWNGPEPEDAHGMWRSLARLWTDHLMDHGGPPCAEALVAPAPASDRVPDQPFEGDEAEVENLLRLHLRRYQQVLAGATGTRPRWASIDALASVLHRLQPFLGVQATSTSLAMMAWIEWTRGRGTVSGAFLDRSLRLVADHPLARRLAVGQKEPIICPWAMVKAHSWS</sequence>
<dbReference type="Proteomes" id="UP001500236">
    <property type="component" value="Unassembled WGS sequence"/>
</dbReference>
<gene>
    <name evidence="2" type="ORF">GCM10010529_03560</name>
</gene>
<accession>A0ABP6LPX8</accession>
<keyword evidence="3" id="KW-1185">Reference proteome</keyword>
<feature type="region of interest" description="Disordered" evidence="1">
    <location>
        <begin position="1"/>
        <end position="22"/>
    </location>
</feature>